<organism evidence="1 2">
    <name type="scientific">Suillus luteus UH-Slu-Lm8-n1</name>
    <dbReference type="NCBI Taxonomy" id="930992"/>
    <lineage>
        <taxon>Eukaryota</taxon>
        <taxon>Fungi</taxon>
        <taxon>Dikarya</taxon>
        <taxon>Basidiomycota</taxon>
        <taxon>Agaricomycotina</taxon>
        <taxon>Agaricomycetes</taxon>
        <taxon>Agaricomycetidae</taxon>
        <taxon>Boletales</taxon>
        <taxon>Suillineae</taxon>
        <taxon>Suillaceae</taxon>
        <taxon>Suillus</taxon>
    </lineage>
</organism>
<evidence type="ECO:0000313" key="1">
    <source>
        <dbReference type="EMBL" id="KIK41123.1"/>
    </source>
</evidence>
<dbReference type="HOGENOM" id="CLU_097628_1_1_1"/>
<dbReference type="AlphaFoldDB" id="A0A0D0BCG8"/>
<reference evidence="1 2" key="1">
    <citation type="submission" date="2014-04" db="EMBL/GenBank/DDBJ databases">
        <authorList>
            <consortium name="DOE Joint Genome Institute"/>
            <person name="Kuo A."/>
            <person name="Ruytinx J."/>
            <person name="Rineau F."/>
            <person name="Colpaert J."/>
            <person name="Kohler A."/>
            <person name="Nagy L.G."/>
            <person name="Floudas D."/>
            <person name="Copeland A."/>
            <person name="Barry K.W."/>
            <person name="Cichocki N."/>
            <person name="Veneault-Fourrey C."/>
            <person name="LaButti K."/>
            <person name="Lindquist E.A."/>
            <person name="Lipzen A."/>
            <person name="Lundell T."/>
            <person name="Morin E."/>
            <person name="Murat C."/>
            <person name="Sun H."/>
            <person name="Tunlid A."/>
            <person name="Henrissat B."/>
            <person name="Grigoriev I.V."/>
            <person name="Hibbett D.S."/>
            <person name="Martin F."/>
            <person name="Nordberg H.P."/>
            <person name="Cantor M.N."/>
            <person name="Hua S.X."/>
        </authorList>
    </citation>
    <scope>NUCLEOTIDE SEQUENCE [LARGE SCALE GENOMIC DNA]</scope>
    <source>
        <strain evidence="1 2">UH-Slu-Lm8-n1</strain>
    </source>
</reference>
<keyword evidence="2" id="KW-1185">Reference proteome</keyword>
<sequence>PFLQNISFAGPQGEIVRVKALFDEGAMISAMCSSVFNKIKHRLGNWGPSSKRLRMANGTVVPSQAMWKGDITIGGIQARGEFEVFDSGNGWNFLFGKPMLRAFRAIHNYETDQVQVSGAGGTKTLYN</sequence>
<dbReference type="Gene3D" id="2.40.70.10">
    <property type="entry name" value="Acid Proteases"/>
    <property type="match status" value="1"/>
</dbReference>
<name>A0A0D0BCG8_9AGAM</name>
<evidence type="ECO:0008006" key="3">
    <source>
        <dbReference type="Google" id="ProtNLM"/>
    </source>
</evidence>
<dbReference type="OrthoDB" id="3262237at2759"/>
<proteinExistence type="predicted"/>
<dbReference type="InterPro" id="IPR021109">
    <property type="entry name" value="Peptidase_aspartic_dom_sf"/>
</dbReference>
<feature type="non-terminal residue" evidence="1">
    <location>
        <position position="1"/>
    </location>
</feature>
<dbReference type="Proteomes" id="UP000054485">
    <property type="component" value="Unassembled WGS sequence"/>
</dbReference>
<gene>
    <name evidence="1" type="ORF">CY34DRAFT_50702</name>
</gene>
<evidence type="ECO:0000313" key="2">
    <source>
        <dbReference type="Proteomes" id="UP000054485"/>
    </source>
</evidence>
<feature type="non-terminal residue" evidence="1">
    <location>
        <position position="127"/>
    </location>
</feature>
<accession>A0A0D0BCG8</accession>
<protein>
    <recommendedName>
        <fullName evidence="3">Peptidase A2 domain-containing protein</fullName>
    </recommendedName>
</protein>
<dbReference type="EMBL" id="KN835278">
    <property type="protein sequence ID" value="KIK41123.1"/>
    <property type="molecule type" value="Genomic_DNA"/>
</dbReference>
<reference evidence="2" key="2">
    <citation type="submission" date="2015-01" db="EMBL/GenBank/DDBJ databases">
        <title>Evolutionary Origins and Diversification of the Mycorrhizal Mutualists.</title>
        <authorList>
            <consortium name="DOE Joint Genome Institute"/>
            <consortium name="Mycorrhizal Genomics Consortium"/>
            <person name="Kohler A."/>
            <person name="Kuo A."/>
            <person name="Nagy L.G."/>
            <person name="Floudas D."/>
            <person name="Copeland A."/>
            <person name="Barry K.W."/>
            <person name="Cichocki N."/>
            <person name="Veneault-Fourrey C."/>
            <person name="LaButti K."/>
            <person name="Lindquist E.A."/>
            <person name="Lipzen A."/>
            <person name="Lundell T."/>
            <person name="Morin E."/>
            <person name="Murat C."/>
            <person name="Riley R."/>
            <person name="Ohm R."/>
            <person name="Sun H."/>
            <person name="Tunlid A."/>
            <person name="Henrissat B."/>
            <person name="Grigoriev I.V."/>
            <person name="Hibbett D.S."/>
            <person name="Martin F."/>
        </authorList>
    </citation>
    <scope>NUCLEOTIDE SEQUENCE [LARGE SCALE GENOMIC DNA]</scope>
    <source>
        <strain evidence="2">UH-Slu-Lm8-n1</strain>
    </source>
</reference>
<dbReference type="InParanoid" id="A0A0D0BCG8"/>